<accession>A0A6J4HG08</accession>
<evidence type="ECO:0000313" key="1">
    <source>
        <dbReference type="EMBL" id="CAA9223713.1"/>
    </source>
</evidence>
<gene>
    <name evidence="1" type="ORF">AVDCRST_MAG42-713</name>
</gene>
<name>A0A6J4HG08_9BACT</name>
<reference evidence="1" key="1">
    <citation type="submission" date="2020-02" db="EMBL/GenBank/DDBJ databases">
        <authorList>
            <person name="Meier V. D."/>
        </authorList>
    </citation>
    <scope>NUCLEOTIDE SEQUENCE</scope>
    <source>
        <strain evidence="1">AVDCRST_MAG42</strain>
    </source>
</reference>
<organism evidence="1">
    <name type="scientific">uncultured Chthoniobacterales bacterium</name>
    <dbReference type="NCBI Taxonomy" id="1836801"/>
    <lineage>
        <taxon>Bacteria</taxon>
        <taxon>Pseudomonadati</taxon>
        <taxon>Verrucomicrobiota</taxon>
        <taxon>Spartobacteria</taxon>
        <taxon>Chthoniobacterales</taxon>
        <taxon>environmental samples</taxon>
    </lineage>
</organism>
<sequence length="207" mass="21917">MYRSGQEQPIATNDNWQSSQEAAITGSTLAPGDPREAAILIDLPEGSYTAVVRGAGGSTGIALVEVYSLLTSANAELGNISTRGQILTGDNVLIGGVIVRGGDSERLLFRAIGPKLADRGVENALQDPTLELRDGNGELLVRNNNWRDSQEQEIRDTNMAPEDERESAIVATLGGGNYTAVVRGNADTTGIGLVEVFSLDDTAAQYR</sequence>
<dbReference type="AlphaFoldDB" id="A0A6J4HG08"/>
<protein>
    <submittedName>
        <fullName evidence="1">Uncharacterized protein</fullName>
    </submittedName>
</protein>
<proteinExistence type="predicted"/>
<dbReference type="EMBL" id="CADCTA010000043">
    <property type="protein sequence ID" value="CAA9223713.1"/>
    <property type="molecule type" value="Genomic_DNA"/>
</dbReference>